<comment type="caution">
    <text evidence="3">The sequence shown here is derived from an EMBL/GenBank/DDBJ whole genome shotgun (WGS) entry which is preliminary data.</text>
</comment>
<accession>A0A368ZFM5</accession>
<evidence type="ECO:0000313" key="4">
    <source>
        <dbReference type="Proteomes" id="UP000253436"/>
    </source>
</evidence>
<feature type="region of interest" description="Disordered" evidence="1">
    <location>
        <begin position="1"/>
        <end position="25"/>
    </location>
</feature>
<keyword evidence="2" id="KW-0472">Membrane</keyword>
<keyword evidence="2" id="KW-1133">Transmembrane helix</keyword>
<reference evidence="3 4" key="1">
    <citation type="submission" date="2018-07" db="EMBL/GenBank/DDBJ databases">
        <title>Genomic Encyclopedia of Type Strains, Phase III (KMG-III): the genomes of soil and plant-associated and newly described type strains.</title>
        <authorList>
            <person name="Whitman W."/>
        </authorList>
    </citation>
    <scope>NUCLEOTIDE SEQUENCE [LARGE SCALE GENOMIC DNA]</scope>
    <source>
        <strain evidence="3 4">CECT 7958</strain>
    </source>
</reference>
<evidence type="ECO:0000256" key="2">
    <source>
        <dbReference type="SAM" id="Phobius"/>
    </source>
</evidence>
<sequence>MFKQRKNKRFTYKSQLQDSDKSKSKDDFETLWNEANSSNKHRGSVLTSLPALIIILVLILVLIYVLDGYIK</sequence>
<keyword evidence="4" id="KW-1185">Reference proteome</keyword>
<feature type="compositionally biased region" description="Basic residues" evidence="1">
    <location>
        <begin position="1"/>
        <end position="11"/>
    </location>
</feature>
<proteinExistence type="predicted"/>
<dbReference type="EMBL" id="QPJO01000002">
    <property type="protein sequence ID" value="RCW92272.1"/>
    <property type="molecule type" value="Genomic_DNA"/>
</dbReference>
<keyword evidence="2" id="KW-0812">Transmembrane</keyword>
<feature type="transmembrane region" description="Helical" evidence="2">
    <location>
        <begin position="45"/>
        <end position="66"/>
    </location>
</feature>
<evidence type="ECO:0000256" key="1">
    <source>
        <dbReference type="SAM" id="MobiDB-lite"/>
    </source>
</evidence>
<name>A0A368ZFM5_9FLAO</name>
<dbReference type="Proteomes" id="UP000253436">
    <property type="component" value="Unassembled WGS sequence"/>
</dbReference>
<organism evidence="3 4">
    <name type="scientific">Winogradskyella arenosi</name>
    <dbReference type="NCBI Taxonomy" id="533325"/>
    <lineage>
        <taxon>Bacteria</taxon>
        <taxon>Pseudomonadati</taxon>
        <taxon>Bacteroidota</taxon>
        <taxon>Flavobacteriia</taxon>
        <taxon>Flavobacteriales</taxon>
        <taxon>Flavobacteriaceae</taxon>
        <taxon>Winogradskyella</taxon>
    </lineage>
</organism>
<protein>
    <submittedName>
        <fullName evidence="3">Uncharacterized protein</fullName>
    </submittedName>
</protein>
<evidence type="ECO:0000313" key="3">
    <source>
        <dbReference type="EMBL" id="RCW92272.1"/>
    </source>
</evidence>
<gene>
    <name evidence="3" type="ORF">DFQ08_102295</name>
</gene>
<dbReference type="AlphaFoldDB" id="A0A368ZFM5"/>